<feature type="transmembrane region" description="Helical" evidence="1">
    <location>
        <begin position="304"/>
        <end position="321"/>
    </location>
</feature>
<dbReference type="AlphaFoldDB" id="A0A3R9NXR7"/>
<feature type="transmembrane region" description="Helical" evidence="1">
    <location>
        <begin position="125"/>
        <end position="143"/>
    </location>
</feature>
<keyword evidence="1" id="KW-0472">Membrane</keyword>
<dbReference type="EMBL" id="RSDW01000001">
    <property type="protein sequence ID" value="RSL16215.1"/>
    <property type="molecule type" value="Genomic_DNA"/>
</dbReference>
<feature type="transmembrane region" description="Helical" evidence="1">
    <location>
        <begin position="243"/>
        <end position="260"/>
    </location>
</feature>
<keyword evidence="1" id="KW-1133">Transmembrane helix</keyword>
<reference evidence="2 3" key="1">
    <citation type="submission" date="2018-12" db="EMBL/GenBank/DDBJ databases">
        <title>Sequencing of bacterial isolates from soil warming experiment in Harvard Forest, Massachusetts, USA.</title>
        <authorList>
            <person name="Deangelis K."/>
        </authorList>
    </citation>
    <scope>NUCLEOTIDE SEQUENCE [LARGE SCALE GENOMIC DNA]</scope>
    <source>
        <strain evidence="2 3">EB153</strain>
    </source>
</reference>
<proteinExistence type="predicted"/>
<evidence type="ECO:0000313" key="2">
    <source>
        <dbReference type="EMBL" id="RSL16215.1"/>
    </source>
</evidence>
<feature type="transmembrane region" description="Helical" evidence="1">
    <location>
        <begin position="356"/>
        <end position="371"/>
    </location>
</feature>
<keyword evidence="3" id="KW-1185">Reference proteome</keyword>
<keyword evidence="1" id="KW-0812">Transmembrane</keyword>
<feature type="transmembrane region" description="Helical" evidence="1">
    <location>
        <begin position="155"/>
        <end position="177"/>
    </location>
</feature>
<feature type="transmembrane region" description="Helical" evidence="1">
    <location>
        <begin position="101"/>
        <end position="118"/>
    </location>
</feature>
<accession>A0A3R9NXR7</accession>
<feature type="transmembrane region" description="Helical" evidence="1">
    <location>
        <begin position="330"/>
        <end position="350"/>
    </location>
</feature>
<protein>
    <recommendedName>
        <fullName evidence="4">Dolichyl-phosphate-mannose-protein mannosyltransferase</fullName>
    </recommendedName>
</protein>
<feature type="transmembrane region" description="Helical" evidence="1">
    <location>
        <begin position="182"/>
        <end position="199"/>
    </location>
</feature>
<feature type="transmembrane region" description="Helical" evidence="1">
    <location>
        <begin position="211"/>
        <end position="236"/>
    </location>
</feature>
<sequence>MPGIELASITKDVASTQTNPSAEDTPLSNRVTSRTRGLVAFSVAFYLLLAIVILISILHKTGGTFVYPLDDPYIHLAMAEQLVHGHYGINTVEASSPSSSILWPLLLIPFAGTSWQVYLPLAWNLLFGLASAGLIGAVVAGWPGGSALATQKTPWWQQAVIATLLILLANLVSLTFIGMEHVLQVMLSLCCAIGMLEAMEGRTMPSWSLAAAIIAPMVRYEDLALTVAVAIGLIGLKQGRKAAIVLAGSVVPLIGFSLFLKAKGLPILPTSVLVKGGAYKTGTSPVMSLLSGIRENVIQDLQHLERASMALLLLILLVLLWRERSRTRRFVIGGAAWVAAIQLLIGRFGWFHRYEVYAFIFVALILVRILAEKPTTFRFALVAFLLLFCARPYILGTLMTPRGSFEVYEQQYQMHRFMTGFYGHDVALNDLGLVSYQRPAGVYVLDLFGLASPEASRQVDKTAPWLDDIVQRHGVHMAMLYPAWFQIPSSWTPLAKLCLDRPHQVVSESCVVFYSTSAPTLEQTRAAVARFARTVPPPAVFSLYPERPAEIEHSPPR</sequence>
<name>A0A3R9NXR7_9BACT</name>
<evidence type="ECO:0008006" key="4">
    <source>
        <dbReference type="Google" id="ProtNLM"/>
    </source>
</evidence>
<dbReference type="OrthoDB" id="104925at2"/>
<evidence type="ECO:0000313" key="3">
    <source>
        <dbReference type="Proteomes" id="UP000269669"/>
    </source>
</evidence>
<evidence type="ECO:0000256" key="1">
    <source>
        <dbReference type="SAM" id="Phobius"/>
    </source>
</evidence>
<feature type="transmembrane region" description="Helical" evidence="1">
    <location>
        <begin position="378"/>
        <end position="395"/>
    </location>
</feature>
<gene>
    <name evidence="2" type="ORF">EDE15_1726</name>
</gene>
<dbReference type="Proteomes" id="UP000269669">
    <property type="component" value="Unassembled WGS sequence"/>
</dbReference>
<comment type="caution">
    <text evidence="2">The sequence shown here is derived from an EMBL/GenBank/DDBJ whole genome shotgun (WGS) entry which is preliminary data.</text>
</comment>
<dbReference type="RefSeq" id="WP_125484856.1">
    <property type="nucleotide sequence ID" value="NZ_RSDW01000001.1"/>
</dbReference>
<feature type="transmembrane region" description="Helical" evidence="1">
    <location>
        <begin position="38"/>
        <end position="58"/>
    </location>
</feature>
<organism evidence="2 3">
    <name type="scientific">Edaphobacter aggregans</name>
    <dbReference type="NCBI Taxonomy" id="570835"/>
    <lineage>
        <taxon>Bacteria</taxon>
        <taxon>Pseudomonadati</taxon>
        <taxon>Acidobacteriota</taxon>
        <taxon>Terriglobia</taxon>
        <taxon>Terriglobales</taxon>
        <taxon>Acidobacteriaceae</taxon>
        <taxon>Edaphobacter</taxon>
    </lineage>
</organism>